<keyword evidence="3" id="KW-0479">Metal-binding</keyword>
<accession>A0ABR2WNB1</accession>
<reference evidence="12 13" key="1">
    <citation type="submission" date="2023-04" db="EMBL/GenBank/DDBJ databases">
        <title>Genome of Basidiobolus ranarum AG-B5.</title>
        <authorList>
            <person name="Stajich J.E."/>
            <person name="Carter-House D."/>
            <person name="Gryganskyi A."/>
        </authorList>
    </citation>
    <scope>NUCLEOTIDE SEQUENCE [LARGE SCALE GENOMIC DNA]</scope>
    <source>
        <strain evidence="12 13">AG-B5</strain>
    </source>
</reference>
<evidence type="ECO:0000256" key="8">
    <source>
        <dbReference type="ARBA" id="ARBA00023242"/>
    </source>
</evidence>
<evidence type="ECO:0000256" key="1">
    <source>
        <dbReference type="ARBA" id="ARBA00004123"/>
    </source>
</evidence>
<comment type="similarity">
    <text evidence="2">Belongs to the krueppel C2H2-type zinc-finger protein family.</text>
</comment>
<evidence type="ECO:0000313" key="12">
    <source>
        <dbReference type="EMBL" id="KAK9763010.1"/>
    </source>
</evidence>
<dbReference type="SMART" id="SM00355">
    <property type="entry name" value="ZnF_C2H2"/>
    <property type="match status" value="2"/>
</dbReference>
<evidence type="ECO:0000256" key="5">
    <source>
        <dbReference type="ARBA" id="ARBA00022833"/>
    </source>
</evidence>
<keyword evidence="6" id="KW-0805">Transcription regulation</keyword>
<proteinExistence type="inferred from homology"/>
<comment type="caution">
    <text evidence="12">The sequence shown here is derived from an EMBL/GenBank/DDBJ whole genome shotgun (WGS) entry which is preliminary data.</text>
</comment>
<evidence type="ECO:0000256" key="2">
    <source>
        <dbReference type="ARBA" id="ARBA00006991"/>
    </source>
</evidence>
<gene>
    <name evidence="12" type="ORF">K7432_010711</name>
</gene>
<dbReference type="PROSITE" id="PS50157">
    <property type="entry name" value="ZINC_FINGER_C2H2_2"/>
    <property type="match status" value="1"/>
</dbReference>
<protein>
    <recommendedName>
        <fullName evidence="11">C2H2-type domain-containing protein</fullName>
    </recommendedName>
</protein>
<feature type="region of interest" description="Disordered" evidence="10">
    <location>
        <begin position="74"/>
        <end position="142"/>
    </location>
</feature>
<dbReference type="InterPro" id="IPR013087">
    <property type="entry name" value="Znf_C2H2_type"/>
</dbReference>
<dbReference type="PROSITE" id="PS00028">
    <property type="entry name" value="ZINC_FINGER_C2H2_1"/>
    <property type="match status" value="1"/>
</dbReference>
<dbReference type="InterPro" id="IPR036236">
    <property type="entry name" value="Znf_C2H2_sf"/>
</dbReference>
<dbReference type="PANTHER" id="PTHR23235:SF155">
    <property type="entry name" value="EARLY GROWTH RESPONSE 4-RELATED"/>
    <property type="match status" value="1"/>
</dbReference>
<keyword evidence="5" id="KW-0862">Zinc</keyword>
<keyword evidence="4 9" id="KW-0863">Zinc-finger</keyword>
<dbReference type="SUPFAM" id="SSF57667">
    <property type="entry name" value="beta-beta-alpha zinc fingers"/>
    <property type="match status" value="1"/>
</dbReference>
<comment type="subcellular location">
    <subcellularLocation>
        <location evidence="1">Nucleus</location>
    </subcellularLocation>
</comment>
<organism evidence="12 13">
    <name type="scientific">Basidiobolus ranarum</name>
    <dbReference type="NCBI Taxonomy" id="34480"/>
    <lineage>
        <taxon>Eukaryota</taxon>
        <taxon>Fungi</taxon>
        <taxon>Fungi incertae sedis</taxon>
        <taxon>Zoopagomycota</taxon>
        <taxon>Entomophthoromycotina</taxon>
        <taxon>Basidiobolomycetes</taxon>
        <taxon>Basidiobolales</taxon>
        <taxon>Basidiobolaceae</taxon>
        <taxon>Basidiobolus</taxon>
    </lineage>
</organism>
<feature type="domain" description="C2H2-type" evidence="11">
    <location>
        <begin position="170"/>
        <end position="197"/>
    </location>
</feature>
<feature type="compositionally biased region" description="Low complexity" evidence="10">
    <location>
        <begin position="76"/>
        <end position="85"/>
    </location>
</feature>
<keyword evidence="7" id="KW-0804">Transcription</keyword>
<evidence type="ECO:0000256" key="9">
    <source>
        <dbReference type="PROSITE-ProRule" id="PRU00042"/>
    </source>
</evidence>
<evidence type="ECO:0000256" key="4">
    <source>
        <dbReference type="ARBA" id="ARBA00022771"/>
    </source>
</evidence>
<evidence type="ECO:0000256" key="6">
    <source>
        <dbReference type="ARBA" id="ARBA00023015"/>
    </source>
</evidence>
<evidence type="ECO:0000313" key="13">
    <source>
        <dbReference type="Proteomes" id="UP001479436"/>
    </source>
</evidence>
<evidence type="ECO:0000256" key="10">
    <source>
        <dbReference type="SAM" id="MobiDB-lite"/>
    </source>
</evidence>
<evidence type="ECO:0000256" key="3">
    <source>
        <dbReference type="ARBA" id="ARBA00022723"/>
    </source>
</evidence>
<evidence type="ECO:0000256" key="7">
    <source>
        <dbReference type="ARBA" id="ARBA00023163"/>
    </source>
</evidence>
<sequence>MNPHFHNHSFLSCSNENCAYSVEEIPAAESSYAVDQDHPQLMQPNYSHSTLPYIPSASTSNDIDRSYYSLLPQTGSLSGSEQSSSPQYLQMADFDNSPSQNWQDLLHPAYQPNSPWPMAAPSTELPDSFSQKSAETTVEDRASRRRYLRKSNSGKIKGSDAHVPPKDRPYSCTHCSRSFTRKYDLERHERLHTGDKPYKCAFCHKSFTRVDARQRHYKCDDTCAVLYALTESWGIEMLL</sequence>
<dbReference type="EMBL" id="JASJQH010000758">
    <property type="protein sequence ID" value="KAK9763010.1"/>
    <property type="molecule type" value="Genomic_DNA"/>
</dbReference>
<dbReference type="Proteomes" id="UP001479436">
    <property type="component" value="Unassembled WGS sequence"/>
</dbReference>
<name>A0ABR2WNB1_9FUNG</name>
<dbReference type="Pfam" id="PF00096">
    <property type="entry name" value="zf-C2H2"/>
    <property type="match status" value="1"/>
</dbReference>
<keyword evidence="8" id="KW-0539">Nucleus</keyword>
<keyword evidence="13" id="KW-1185">Reference proteome</keyword>
<dbReference type="PANTHER" id="PTHR23235">
    <property type="entry name" value="KRUEPPEL-LIKE TRANSCRIPTION FACTOR"/>
    <property type="match status" value="1"/>
</dbReference>
<evidence type="ECO:0000259" key="11">
    <source>
        <dbReference type="PROSITE" id="PS50157"/>
    </source>
</evidence>
<dbReference type="Gene3D" id="3.30.160.60">
    <property type="entry name" value="Classic Zinc Finger"/>
    <property type="match status" value="2"/>
</dbReference>